<reference evidence="3" key="1">
    <citation type="journal article" date="2019" name="Int. J. Syst. Evol. Microbiol.">
        <title>The Global Catalogue of Microorganisms (GCM) 10K type strain sequencing project: providing services to taxonomists for standard genome sequencing and annotation.</title>
        <authorList>
            <consortium name="The Broad Institute Genomics Platform"/>
            <consortium name="The Broad Institute Genome Sequencing Center for Infectious Disease"/>
            <person name="Wu L."/>
            <person name="Ma J."/>
        </authorList>
    </citation>
    <scope>NUCLEOTIDE SEQUENCE [LARGE SCALE GENOMIC DNA]</scope>
    <source>
        <strain evidence="3">CGMCC 4.7643</strain>
    </source>
</reference>
<feature type="chain" id="PRO_5045969256" description="Secreted protein" evidence="1">
    <location>
        <begin position="29"/>
        <end position="139"/>
    </location>
</feature>
<gene>
    <name evidence="2" type="ORF">ACFSYJ_34990</name>
</gene>
<keyword evidence="1" id="KW-0732">Signal</keyword>
<evidence type="ECO:0008006" key="4">
    <source>
        <dbReference type="Google" id="ProtNLM"/>
    </source>
</evidence>
<keyword evidence="3" id="KW-1185">Reference proteome</keyword>
<dbReference type="EMBL" id="JBHUKU010000022">
    <property type="protein sequence ID" value="MFD2463867.1"/>
    <property type="molecule type" value="Genomic_DNA"/>
</dbReference>
<evidence type="ECO:0000313" key="2">
    <source>
        <dbReference type="EMBL" id="MFD2463867.1"/>
    </source>
</evidence>
<evidence type="ECO:0000256" key="1">
    <source>
        <dbReference type="SAM" id="SignalP"/>
    </source>
</evidence>
<dbReference type="RefSeq" id="WP_345386282.1">
    <property type="nucleotide sequence ID" value="NZ_BAABHG010000001.1"/>
</dbReference>
<dbReference type="Proteomes" id="UP001597419">
    <property type="component" value="Unassembled WGS sequence"/>
</dbReference>
<accession>A0ABW5GSG6</accession>
<name>A0ABW5GSG6_9PSEU</name>
<protein>
    <recommendedName>
        <fullName evidence="4">Secreted protein</fullName>
    </recommendedName>
</protein>
<sequence>MKSARAWTGTVAVATAAFAVFSAAPATAATAAATLSIGGAVVAADDLVNVTVTYTCDAGYTGEIVAYVNDSTASAFGGSDEVVATCDGASHTVVIPVDNDNDATDYKAGNSALVAAALDATKTGSPEVDAAQDVTLTLG</sequence>
<evidence type="ECO:0000313" key="3">
    <source>
        <dbReference type="Proteomes" id="UP001597419"/>
    </source>
</evidence>
<proteinExistence type="predicted"/>
<organism evidence="2 3">
    <name type="scientific">Amycolatopsis samaneae</name>
    <dbReference type="NCBI Taxonomy" id="664691"/>
    <lineage>
        <taxon>Bacteria</taxon>
        <taxon>Bacillati</taxon>
        <taxon>Actinomycetota</taxon>
        <taxon>Actinomycetes</taxon>
        <taxon>Pseudonocardiales</taxon>
        <taxon>Pseudonocardiaceae</taxon>
        <taxon>Amycolatopsis</taxon>
    </lineage>
</organism>
<feature type="signal peptide" evidence="1">
    <location>
        <begin position="1"/>
        <end position="28"/>
    </location>
</feature>
<comment type="caution">
    <text evidence="2">The sequence shown here is derived from an EMBL/GenBank/DDBJ whole genome shotgun (WGS) entry which is preliminary data.</text>
</comment>